<sequence length="188" mass="21557">MKLLALPSCNRLNQILAGMPCQYRFNEVDLETINAYFQGKGGSSNCGTLLIDEIKLRQSVVFNPSTYKFDGFVDFAGTAPSEKGKLADHDLLLCLHPFSNRGSNLWPALQPDEQHLVLCLQHWCWNLFSSWNTMLRVSWLLYLMVQEIFVLCGHILTFRESTMEPKTRSHTHHFMEGTHSPFCVMSRT</sequence>
<feature type="domain" description="Transposable element P transposase-like RNase H" evidence="1">
    <location>
        <begin position="25"/>
        <end position="95"/>
    </location>
</feature>
<evidence type="ECO:0000313" key="2">
    <source>
        <dbReference type="EMBL" id="KAH7957965.1"/>
    </source>
</evidence>
<gene>
    <name evidence="2" type="ORF">HPB51_028050</name>
</gene>
<accession>A0A9J6CYL6</accession>
<protein>
    <recommendedName>
        <fullName evidence="1">Transposable element P transposase-like RNase H domain-containing protein</fullName>
    </recommendedName>
</protein>
<reference evidence="2" key="1">
    <citation type="journal article" date="2020" name="Cell">
        <title>Large-Scale Comparative Analyses of Tick Genomes Elucidate Their Genetic Diversity and Vector Capacities.</title>
        <authorList>
            <consortium name="Tick Genome and Microbiome Consortium (TIGMIC)"/>
            <person name="Jia N."/>
            <person name="Wang J."/>
            <person name="Shi W."/>
            <person name="Du L."/>
            <person name="Sun Y."/>
            <person name="Zhan W."/>
            <person name="Jiang J.F."/>
            <person name="Wang Q."/>
            <person name="Zhang B."/>
            <person name="Ji P."/>
            <person name="Bell-Sakyi L."/>
            <person name="Cui X.M."/>
            <person name="Yuan T.T."/>
            <person name="Jiang B.G."/>
            <person name="Yang W.F."/>
            <person name="Lam T.T."/>
            <person name="Chang Q.C."/>
            <person name="Ding S.J."/>
            <person name="Wang X.J."/>
            <person name="Zhu J.G."/>
            <person name="Ruan X.D."/>
            <person name="Zhao L."/>
            <person name="Wei J.T."/>
            <person name="Ye R.Z."/>
            <person name="Que T.C."/>
            <person name="Du C.H."/>
            <person name="Zhou Y.H."/>
            <person name="Cheng J.X."/>
            <person name="Dai P.F."/>
            <person name="Guo W.B."/>
            <person name="Han X.H."/>
            <person name="Huang E.J."/>
            <person name="Li L.F."/>
            <person name="Wei W."/>
            <person name="Gao Y.C."/>
            <person name="Liu J.Z."/>
            <person name="Shao H.Z."/>
            <person name="Wang X."/>
            <person name="Wang C.C."/>
            <person name="Yang T.C."/>
            <person name="Huo Q.B."/>
            <person name="Li W."/>
            <person name="Chen H.Y."/>
            <person name="Chen S.E."/>
            <person name="Zhou L.G."/>
            <person name="Ni X.B."/>
            <person name="Tian J.H."/>
            <person name="Sheng Y."/>
            <person name="Liu T."/>
            <person name="Pan Y.S."/>
            <person name="Xia L.Y."/>
            <person name="Li J."/>
            <person name="Zhao F."/>
            <person name="Cao W.C."/>
        </authorList>
    </citation>
    <scope>NUCLEOTIDE SEQUENCE</scope>
    <source>
        <strain evidence="2">Rmic-2018</strain>
    </source>
</reference>
<dbReference type="EMBL" id="JABSTU010004685">
    <property type="protein sequence ID" value="KAH7957965.1"/>
    <property type="molecule type" value="Genomic_DNA"/>
</dbReference>
<keyword evidence="3" id="KW-1185">Reference proteome</keyword>
<dbReference type="Proteomes" id="UP000821866">
    <property type="component" value="Unassembled WGS sequence"/>
</dbReference>
<comment type="caution">
    <text evidence="2">The sequence shown here is derived from an EMBL/GenBank/DDBJ whole genome shotgun (WGS) entry which is preliminary data.</text>
</comment>
<dbReference type="InterPro" id="IPR048365">
    <property type="entry name" value="TNP-like_RNaseH_N"/>
</dbReference>
<proteinExistence type="predicted"/>
<evidence type="ECO:0000313" key="3">
    <source>
        <dbReference type="Proteomes" id="UP000821866"/>
    </source>
</evidence>
<name>A0A9J6CYL6_RHIMP</name>
<reference evidence="2" key="2">
    <citation type="submission" date="2021-09" db="EMBL/GenBank/DDBJ databases">
        <authorList>
            <person name="Jia N."/>
            <person name="Wang J."/>
            <person name="Shi W."/>
            <person name="Du L."/>
            <person name="Sun Y."/>
            <person name="Zhan W."/>
            <person name="Jiang J."/>
            <person name="Wang Q."/>
            <person name="Zhang B."/>
            <person name="Ji P."/>
            <person name="Sakyi L.B."/>
            <person name="Cui X."/>
            <person name="Yuan T."/>
            <person name="Jiang B."/>
            <person name="Yang W."/>
            <person name="Lam T.T.-Y."/>
            <person name="Chang Q."/>
            <person name="Ding S."/>
            <person name="Wang X."/>
            <person name="Zhu J."/>
            <person name="Ruan X."/>
            <person name="Zhao L."/>
            <person name="Wei J."/>
            <person name="Que T."/>
            <person name="Du C."/>
            <person name="Cheng J."/>
            <person name="Dai P."/>
            <person name="Han X."/>
            <person name="Huang E."/>
            <person name="Gao Y."/>
            <person name="Liu J."/>
            <person name="Shao H."/>
            <person name="Ye R."/>
            <person name="Li L."/>
            <person name="Wei W."/>
            <person name="Wang X."/>
            <person name="Wang C."/>
            <person name="Huo Q."/>
            <person name="Li W."/>
            <person name="Guo W."/>
            <person name="Chen H."/>
            <person name="Chen S."/>
            <person name="Zhou L."/>
            <person name="Zhou L."/>
            <person name="Ni X."/>
            <person name="Tian J."/>
            <person name="Zhou Y."/>
            <person name="Sheng Y."/>
            <person name="Liu T."/>
            <person name="Pan Y."/>
            <person name="Xia L."/>
            <person name="Li J."/>
            <person name="Zhao F."/>
            <person name="Cao W."/>
        </authorList>
    </citation>
    <scope>NUCLEOTIDE SEQUENCE</scope>
    <source>
        <strain evidence="2">Rmic-2018</strain>
        <tissue evidence="2">Larvae</tissue>
    </source>
</reference>
<organism evidence="2 3">
    <name type="scientific">Rhipicephalus microplus</name>
    <name type="common">Cattle tick</name>
    <name type="synonym">Boophilus microplus</name>
    <dbReference type="NCBI Taxonomy" id="6941"/>
    <lineage>
        <taxon>Eukaryota</taxon>
        <taxon>Metazoa</taxon>
        <taxon>Ecdysozoa</taxon>
        <taxon>Arthropoda</taxon>
        <taxon>Chelicerata</taxon>
        <taxon>Arachnida</taxon>
        <taxon>Acari</taxon>
        <taxon>Parasitiformes</taxon>
        <taxon>Ixodida</taxon>
        <taxon>Ixodoidea</taxon>
        <taxon>Ixodidae</taxon>
        <taxon>Rhipicephalinae</taxon>
        <taxon>Rhipicephalus</taxon>
        <taxon>Boophilus</taxon>
    </lineage>
</organism>
<evidence type="ECO:0000259" key="1">
    <source>
        <dbReference type="Pfam" id="PF21787"/>
    </source>
</evidence>
<dbReference type="Pfam" id="PF21787">
    <property type="entry name" value="TNP-like_RNaseH_N"/>
    <property type="match status" value="1"/>
</dbReference>
<dbReference type="AlphaFoldDB" id="A0A9J6CYL6"/>